<keyword evidence="3" id="KW-0597">Phosphoprotein</keyword>
<dbReference type="PANTHER" id="PTHR34220">
    <property type="entry name" value="SENSOR HISTIDINE KINASE YPDA"/>
    <property type="match status" value="1"/>
</dbReference>
<dbReference type="RefSeq" id="WP_188535377.1">
    <property type="nucleotide sequence ID" value="NZ_BMFT01000001.1"/>
</dbReference>
<keyword evidence="4" id="KW-0808">Transferase</keyword>
<dbReference type="InterPro" id="IPR050640">
    <property type="entry name" value="Bact_2-comp_sensor_kinase"/>
</dbReference>
<accession>A0ABQ1Y4I2</accession>
<name>A0ABQ1Y4I2_9BACL</name>
<dbReference type="InterPro" id="IPR010559">
    <property type="entry name" value="Sig_transdc_His_kin_internal"/>
</dbReference>
<dbReference type="SUPFAM" id="SSF158472">
    <property type="entry name" value="HAMP domain-like"/>
    <property type="match status" value="1"/>
</dbReference>
<evidence type="ECO:0000256" key="1">
    <source>
        <dbReference type="ARBA" id="ARBA00004651"/>
    </source>
</evidence>
<keyword evidence="8" id="KW-0812">Transmembrane</keyword>
<feature type="transmembrane region" description="Helical" evidence="8">
    <location>
        <begin position="12"/>
        <end position="34"/>
    </location>
</feature>
<dbReference type="Pfam" id="PF06580">
    <property type="entry name" value="His_kinase"/>
    <property type="match status" value="1"/>
</dbReference>
<evidence type="ECO:0000256" key="7">
    <source>
        <dbReference type="SAM" id="Coils"/>
    </source>
</evidence>
<keyword evidence="6 8" id="KW-0472">Membrane</keyword>
<keyword evidence="8" id="KW-1133">Transmembrane helix</keyword>
<evidence type="ECO:0000256" key="2">
    <source>
        <dbReference type="ARBA" id="ARBA00022475"/>
    </source>
</evidence>
<dbReference type="EMBL" id="BMFT01000001">
    <property type="protein sequence ID" value="GGH12151.1"/>
    <property type="molecule type" value="Genomic_DNA"/>
</dbReference>
<evidence type="ECO:0000256" key="4">
    <source>
        <dbReference type="ARBA" id="ARBA00022679"/>
    </source>
</evidence>
<dbReference type="InterPro" id="IPR003660">
    <property type="entry name" value="HAMP_dom"/>
</dbReference>
<dbReference type="SMART" id="SM00304">
    <property type="entry name" value="HAMP"/>
    <property type="match status" value="1"/>
</dbReference>
<sequence length="578" mass="68159">MKFLFFLRDSSIFKKVMVAFLTALLPLMMITWMINERGSDNIRKEISESILNTTRFYLDSLDKEADRIDRYLPNYVMDKDLMEIATTGHDITYYELTHKILEIQKRLDLMKNSSPFIQEARAYVPLIDRTILSLKYETSIDDSEYTAMQQTDKLYAEPFTYWNDRLFISMQYPANTIRRPIYIVGVELSANKIRETLAQIGESRDGQSVLLNLDRGWEIESGTDSALMERMKEFAAEKRASKSEEGYETLHYAGHRYLTVYKYSNVWNSYSITCIPEANVLGPLQKYRFWFLGACVLAVFIVFFFSYFLLRFIYRPLMKLVHSFRRVQQNRLDLIPIDRGHDEFGYLYQAFNDTVRSLKTLIEENYEQQIRNQRSELKRLQSQINPHFLYNCFFVLCRLIKSEHQKDKAYQFCMHIGQYFQFITRNDEDEIPFELEVEHSRTYVDMQSICYGDRIQVKFDGEVPKDMVVPRLILQPIIENAYKYALGNMLPKGELWVHTERKGNDFSLYVEDNGNSISDEEIEQLKLRLKQSSNRIEETTGLINVHRRIQLRYGVDCGITLSRSILGGLKVRINLNIS</sequence>
<dbReference type="InterPro" id="IPR003594">
    <property type="entry name" value="HATPase_dom"/>
</dbReference>
<proteinExistence type="predicted"/>
<dbReference type="Proteomes" id="UP000659344">
    <property type="component" value="Unassembled WGS sequence"/>
</dbReference>
<evidence type="ECO:0000256" key="6">
    <source>
        <dbReference type="ARBA" id="ARBA00023136"/>
    </source>
</evidence>
<dbReference type="SUPFAM" id="SSF55874">
    <property type="entry name" value="ATPase domain of HSP90 chaperone/DNA topoisomerase II/histidine kinase"/>
    <property type="match status" value="1"/>
</dbReference>
<dbReference type="PANTHER" id="PTHR34220:SF7">
    <property type="entry name" value="SENSOR HISTIDINE KINASE YPDA"/>
    <property type="match status" value="1"/>
</dbReference>
<dbReference type="Gene3D" id="3.30.565.10">
    <property type="entry name" value="Histidine kinase-like ATPase, C-terminal domain"/>
    <property type="match status" value="1"/>
</dbReference>
<evidence type="ECO:0000313" key="10">
    <source>
        <dbReference type="EMBL" id="GGH12151.1"/>
    </source>
</evidence>
<organism evidence="10 11">
    <name type="scientific">Paenibacillus segetis</name>
    <dbReference type="NCBI Taxonomy" id="1325360"/>
    <lineage>
        <taxon>Bacteria</taxon>
        <taxon>Bacillati</taxon>
        <taxon>Bacillota</taxon>
        <taxon>Bacilli</taxon>
        <taxon>Bacillales</taxon>
        <taxon>Paenibacillaceae</taxon>
        <taxon>Paenibacillus</taxon>
    </lineage>
</organism>
<dbReference type="CDD" id="cd06225">
    <property type="entry name" value="HAMP"/>
    <property type="match status" value="1"/>
</dbReference>
<dbReference type="Pfam" id="PF02518">
    <property type="entry name" value="HATPase_c"/>
    <property type="match status" value="1"/>
</dbReference>
<dbReference type="Gene3D" id="6.10.340.10">
    <property type="match status" value="1"/>
</dbReference>
<comment type="caution">
    <text evidence="10">The sequence shown here is derived from an EMBL/GenBank/DDBJ whole genome shotgun (WGS) entry which is preliminary data.</text>
</comment>
<dbReference type="InterPro" id="IPR036890">
    <property type="entry name" value="HATPase_C_sf"/>
</dbReference>
<dbReference type="PROSITE" id="PS50885">
    <property type="entry name" value="HAMP"/>
    <property type="match status" value="1"/>
</dbReference>
<gene>
    <name evidence="10" type="ORF">GCM10008013_04420</name>
</gene>
<keyword evidence="5" id="KW-0418">Kinase</keyword>
<keyword evidence="7" id="KW-0175">Coiled coil</keyword>
<keyword evidence="2" id="KW-1003">Cell membrane</keyword>
<feature type="coiled-coil region" evidence="7">
    <location>
        <begin position="515"/>
        <end position="542"/>
    </location>
</feature>
<reference evidence="11" key="1">
    <citation type="journal article" date="2019" name="Int. J. Syst. Evol. Microbiol.">
        <title>The Global Catalogue of Microorganisms (GCM) 10K type strain sequencing project: providing services to taxonomists for standard genome sequencing and annotation.</title>
        <authorList>
            <consortium name="The Broad Institute Genomics Platform"/>
            <consortium name="The Broad Institute Genome Sequencing Center for Infectious Disease"/>
            <person name="Wu L."/>
            <person name="Ma J."/>
        </authorList>
    </citation>
    <scope>NUCLEOTIDE SEQUENCE [LARGE SCALE GENOMIC DNA]</scope>
    <source>
        <strain evidence="11">CGMCC 1.12769</strain>
    </source>
</reference>
<evidence type="ECO:0000259" key="9">
    <source>
        <dbReference type="PROSITE" id="PS50885"/>
    </source>
</evidence>
<feature type="domain" description="HAMP" evidence="9">
    <location>
        <begin position="311"/>
        <end position="363"/>
    </location>
</feature>
<evidence type="ECO:0000256" key="8">
    <source>
        <dbReference type="SAM" id="Phobius"/>
    </source>
</evidence>
<feature type="transmembrane region" description="Helical" evidence="8">
    <location>
        <begin position="289"/>
        <end position="310"/>
    </location>
</feature>
<protein>
    <recommendedName>
        <fullName evidence="9">HAMP domain-containing protein</fullName>
    </recommendedName>
</protein>
<evidence type="ECO:0000256" key="3">
    <source>
        <dbReference type="ARBA" id="ARBA00022553"/>
    </source>
</evidence>
<evidence type="ECO:0000256" key="5">
    <source>
        <dbReference type="ARBA" id="ARBA00022777"/>
    </source>
</evidence>
<comment type="subcellular location">
    <subcellularLocation>
        <location evidence="1">Cell membrane</location>
        <topology evidence="1">Multi-pass membrane protein</topology>
    </subcellularLocation>
</comment>
<keyword evidence="11" id="KW-1185">Reference proteome</keyword>
<evidence type="ECO:0000313" key="11">
    <source>
        <dbReference type="Proteomes" id="UP000659344"/>
    </source>
</evidence>